<evidence type="ECO:0000256" key="14">
    <source>
        <dbReference type="ARBA" id="ARBA00023288"/>
    </source>
</evidence>
<evidence type="ECO:0000256" key="6">
    <source>
        <dbReference type="ARBA" id="ARBA00022692"/>
    </source>
</evidence>
<dbReference type="InterPro" id="IPR049712">
    <property type="entry name" value="Poly_export"/>
</dbReference>
<organism evidence="17 18">
    <name type="scientific">Variovorax ginsengisoli</name>
    <dbReference type="NCBI Taxonomy" id="363844"/>
    <lineage>
        <taxon>Bacteria</taxon>
        <taxon>Pseudomonadati</taxon>
        <taxon>Pseudomonadota</taxon>
        <taxon>Betaproteobacteria</taxon>
        <taxon>Burkholderiales</taxon>
        <taxon>Comamonadaceae</taxon>
        <taxon>Variovorax</taxon>
    </lineage>
</organism>
<evidence type="ECO:0000256" key="8">
    <source>
        <dbReference type="ARBA" id="ARBA00023047"/>
    </source>
</evidence>
<keyword evidence="8" id="KW-0625">Polysaccharide transport</keyword>
<dbReference type="Pfam" id="PF02563">
    <property type="entry name" value="Poly_export"/>
    <property type="match status" value="1"/>
</dbReference>
<evidence type="ECO:0000256" key="7">
    <source>
        <dbReference type="ARBA" id="ARBA00022729"/>
    </source>
</evidence>
<dbReference type="PANTHER" id="PTHR33619:SF3">
    <property type="entry name" value="POLYSACCHARIDE EXPORT PROTEIN GFCE-RELATED"/>
    <property type="match status" value="1"/>
</dbReference>
<feature type="domain" description="Polysaccharide export protein N-terminal" evidence="15">
    <location>
        <begin position="115"/>
        <end position="209"/>
    </location>
</feature>
<comment type="subcellular location">
    <subcellularLocation>
        <location evidence="1">Cell outer membrane</location>
        <topology evidence="1">Multi-pass membrane protein</topology>
    </subcellularLocation>
</comment>
<keyword evidence="7" id="KW-0732">Signal</keyword>
<comment type="similarity">
    <text evidence="2">Belongs to the BexD/CtrA/VexA family.</text>
</comment>
<gene>
    <name evidence="17" type="ORF">Q2T77_04880</name>
</gene>
<protein>
    <submittedName>
        <fullName evidence="17">Polysaccharide biosynthesis/export family protein</fullName>
    </submittedName>
</protein>
<evidence type="ECO:0000256" key="12">
    <source>
        <dbReference type="ARBA" id="ARBA00023139"/>
    </source>
</evidence>
<keyword evidence="13" id="KW-0998">Cell outer membrane</keyword>
<keyword evidence="11" id="KW-0472">Membrane</keyword>
<evidence type="ECO:0000256" key="2">
    <source>
        <dbReference type="ARBA" id="ARBA00009450"/>
    </source>
</evidence>
<evidence type="ECO:0000259" key="16">
    <source>
        <dbReference type="Pfam" id="PF22461"/>
    </source>
</evidence>
<evidence type="ECO:0000313" key="17">
    <source>
        <dbReference type="EMBL" id="MDO1531614.1"/>
    </source>
</evidence>
<dbReference type="InterPro" id="IPR054765">
    <property type="entry name" value="SLBB_dom"/>
</dbReference>
<comment type="caution">
    <text evidence="17">The sequence shown here is derived from an EMBL/GenBank/DDBJ whole genome shotgun (WGS) entry which is preliminary data.</text>
</comment>
<dbReference type="Pfam" id="PF22461">
    <property type="entry name" value="SLBB_2"/>
    <property type="match status" value="2"/>
</dbReference>
<evidence type="ECO:0000313" key="18">
    <source>
        <dbReference type="Proteomes" id="UP001169027"/>
    </source>
</evidence>
<evidence type="ECO:0000256" key="11">
    <source>
        <dbReference type="ARBA" id="ARBA00023136"/>
    </source>
</evidence>
<evidence type="ECO:0000256" key="3">
    <source>
        <dbReference type="ARBA" id="ARBA00022448"/>
    </source>
</evidence>
<feature type="domain" description="SLBB" evidence="16">
    <location>
        <begin position="215"/>
        <end position="293"/>
    </location>
</feature>
<evidence type="ECO:0000256" key="13">
    <source>
        <dbReference type="ARBA" id="ARBA00023237"/>
    </source>
</evidence>
<evidence type="ECO:0000256" key="1">
    <source>
        <dbReference type="ARBA" id="ARBA00004571"/>
    </source>
</evidence>
<keyword evidence="9" id="KW-0406">Ion transport</keyword>
<dbReference type="Proteomes" id="UP001169027">
    <property type="component" value="Unassembled WGS sequence"/>
</dbReference>
<dbReference type="RefSeq" id="WP_301804742.1">
    <property type="nucleotide sequence ID" value="NZ_JAUJZH010000003.1"/>
</dbReference>
<name>A0ABT8RY67_9BURK</name>
<dbReference type="InterPro" id="IPR003715">
    <property type="entry name" value="Poly_export_N"/>
</dbReference>
<keyword evidence="4" id="KW-1134">Transmembrane beta strand</keyword>
<evidence type="ECO:0000256" key="5">
    <source>
        <dbReference type="ARBA" id="ARBA00022597"/>
    </source>
</evidence>
<evidence type="ECO:0000256" key="10">
    <source>
        <dbReference type="ARBA" id="ARBA00023114"/>
    </source>
</evidence>
<evidence type="ECO:0000256" key="4">
    <source>
        <dbReference type="ARBA" id="ARBA00022452"/>
    </source>
</evidence>
<feature type="domain" description="SLBB" evidence="16">
    <location>
        <begin position="300"/>
        <end position="382"/>
    </location>
</feature>
<keyword evidence="3" id="KW-0813">Transport</keyword>
<evidence type="ECO:0000259" key="15">
    <source>
        <dbReference type="Pfam" id="PF02563"/>
    </source>
</evidence>
<proteinExistence type="inferred from homology"/>
<keyword evidence="5" id="KW-0762">Sugar transport</keyword>
<dbReference type="EMBL" id="JAUKVY010000003">
    <property type="protein sequence ID" value="MDO1531614.1"/>
    <property type="molecule type" value="Genomic_DNA"/>
</dbReference>
<keyword evidence="14" id="KW-0449">Lipoprotein</keyword>
<keyword evidence="6" id="KW-0812">Transmembrane</keyword>
<sequence>MKPAPILMYSRNCLQKYSFQGHDAELHLKHFLLHVALLASVGLLVQGCAPLAPGFSSASNDAAAAVSPSGFSTADIDPPPAGALTEITPELIRAQRAATQATTLGPEVMKLVGETGPYRIGPGDVLGIAVLDHPEISYSSGAAPAPANAGGDGASVAAAPGYIVSTTGQLSFPYAGSLVVTGMTIEEVEAALVKRLSRVFRDPQLSVRVNAFRSKRAYMDGEIRTPGLMLFSDIPMTLAEALNRAGGVSPNGDRSAVMLTRDGKMTQLNLLAMADAGIDPSRIPLKPGDMLYVRSREESKVVVMGEVTNQMGVLMRNGRLSLSDALIEVGGVNLTTANPLQIYVIRNEAKGGQSIFHLNARTPTAIAMADGFALRPKDVVYVDPVPLVQWNRVLNLILPTTAYGYSYLYRGGTTSGTR</sequence>
<dbReference type="PANTHER" id="PTHR33619">
    <property type="entry name" value="POLYSACCHARIDE EXPORT PROTEIN GFCE-RELATED"/>
    <property type="match status" value="1"/>
</dbReference>
<accession>A0ABT8RY67</accession>
<keyword evidence="12" id="KW-0564">Palmitate</keyword>
<dbReference type="Gene3D" id="3.30.1950.10">
    <property type="entry name" value="wza like domain"/>
    <property type="match status" value="1"/>
</dbReference>
<dbReference type="Gene3D" id="3.10.560.10">
    <property type="entry name" value="Outer membrane lipoprotein wza domain like"/>
    <property type="match status" value="2"/>
</dbReference>
<keyword evidence="10" id="KW-0626">Porin</keyword>
<reference evidence="17" key="1">
    <citation type="submission" date="2023-06" db="EMBL/GenBank/DDBJ databases">
        <authorList>
            <person name="Jiang Y."/>
            <person name="Liu Q."/>
        </authorList>
    </citation>
    <scope>NUCLEOTIDE SEQUENCE</scope>
    <source>
        <strain evidence="17">CGMCC 1.12090</strain>
    </source>
</reference>
<evidence type="ECO:0000256" key="9">
    <source>
        <dbReference type="ARBA" id="ARBA00023065"/>
    </source>
</evidence>
<keyword evidence="18" id="KW-1185">Reference proteome</keyword>